<proteinExistence type="predicted"/>
<reference evidence="1 2" key="1">
    <citation type="submission" date="2019-02" db="EMBL/GenBank/DDBJ databases">
        <title>Sequencing the genomes of 1000 actinobacteria strains.</title>
        <authorList>
            <person name="Klenk H.-P."/>
        </authorList>
    </citation>
    <scope>NUCLEOTIDE SEQUENCE [LARGE SCALE GENOMIC DNA]</scope>
    <source>
        <strain evidence="1 2">DSM 16932</strain>
    </source>
</reference>
<evidence type="ECO:0008006" key="3">
    <source>
        <dbReference type="Google" id="ProtNLM"/>
    </source>
</evidence>
<name>A0A4Q7M1P9_9MICO</name>
<sequence length="193" mass="21134">MASARVLKRANGTRQVQIVWGKVGGKRKVEYVGSGRTDEDVQLLLVEARERINAGQGVLELGLDGPRRAGEPLEEVASQMAALWDALNAGFRALGFDEAAGDDVFRDLVLARIVEPTSKQAAIERVLPEVGVPHASYRTMQRRLRLYSAEGFRDSLSAACARAARLGPASLLLFDVTNLWFETDKEVLTTPEN</sequence>
<gene>
    <name evidence="1" type="ORF">EV386_1461</name>
</gene>
<dbReference type="AlphaFoldDB" id="A0A4Q7M1P9"/>
<dbReference type="OrthoDB" id="3722616at2"/>
<keyword evidence="2" id="KW-1185">Reference proteome</keyword>
<comment type="caution">
    <text evidence="1">The sequence shown here is derived from an EMBL/GenBank/DDBJ whole genome shotgun (WGS) entry which is preliminary data.</text>
</comment>
<evidence type="ECO:0000313" key="2">
    <source>
        <dbReference type="Proteomes" id="UP000293852"/>
    </source>
</evidence>
<dbReference type="Proteomes" id="UP000293852">
    <property type="component" value="Unassembled WGS sequence"/>
</dbReference>
<organism evidence="1 2">
    <name type="scientific">Xylanimonas ulmi</name>
    <dbReference type="NCBI Taxonomy" id="228973"/>
    <lineage>
        <taxon>Bacteria</taxon>
        <taxon>Bacillati</taxon>
        <taxon>Actinomycetota</taxon>
        <taxon>Actinomycetes</taxon>
        <taxon>Micrococcales</taxon>
        <taxon>Promicromonosporaceae</taxon>
        <taxon>Xylanimonas</taxon>
    </lineage>
</organism>
<evidence type="ECO:0000313" key="1">
    <source>
        <dbReference type="EMBL" id="RZS61171.1"/>
    </source>
</evidence>
<accession>A0A4Q7M1P9</accession>
<protein>
    <recommendedName>
        <fullName evidence="3">DDE family transposase</fullName>
    </recommendedName>
</protein>
<dbReference type="EMBL" id="SGWX01000001">
    <property type="protein sequence ID" value="RZS61171.1"/>
    <property type="molecule type" value="Genomic_DNA"/>
</dbReference>
<dbReference type="RefSeq" id="WP_130413655.1">
    <property type="nucleotide sequence ID" value="NZ_SGWX01000001.1"/>
</dbReference>